<dbReference type="SUPFAM" id="SSF56801">
    <property type="entry name" value="Acetyl-CoA synthetase-like"/>
    <property type="match status" value="1"/>
</dbReference>
<evidence type="ECO:0000313" key="5">
    <source>
        <dbReference type="Proteomes" id="UP000245609"/>
    </source>
</evidence>
<dbReference type="EMBL" id="MBFS01000730">
    <property type="protein sequence ID" value="PVV01886.1"/>
    <property type="molecule type" value="Genomic_DNA"/>
</dbReference>
<evidence type="ECO:0000256" key="2">
    <source>
        <dbReference type="ARBA" id="ARBA00022840"/>
    </source>
</evidence>
<feature type="domain" description="AMP-dependent synthetase/ligase" evidence="3">
    <location>
        <begin position="49"/>
        <end position="481"/>
    </location>
</feature>
<accession>A0A2T9ZBA7</accession>
<comment type="caution">
    <text evidence="4">The sequence shown here is derived from an EMBL/GenBank/DDBJ whole genome shotgun (WGS) entry which is preliminary data.</text>
</comment>
<dbReference type="PANTHER" id="PTHR43272:SF33">
    <property type="entry name" value="AMP-BINDING DOMAIN-CONTAINING PROTEIN-RELATED"/>
    <property type="match status" value="1"/>
</dbReference>
<dbReference type="Pfam" id="PF00501">
    <property type="entry name" value="AMP-binding"/>
    <property type="match status" value="1"/>
</dbReference>
<dbReference type="OrthoDB" id="1700726at2759"/>
<keyword evidence="2" id="KW-0067">ATP-binding</keyword>
<dbReference type="GO" id="GO:0016020">
    <property type="term" value="C:membrane"/>
    <property type="evidence" value="ECO:0007669"/>
    <property type="project" value="TreeGrafter"/>
</dbReference>
<evidence type="ECO:0000256" key="1">
    <source>
        <dbReference type="ARBA" id="ARBA00022741"/>
    </source>
</evidence>
<dbReference type="GO" id="GO:0004467">
    <property type="term" value="F:long-chain fatty acid-CoA ligase activity"/>
    <property type="evidence" value="ECO:0007669"/>
    <property type="project" value="TreeGrafter"/>
</dbReference>
<organism evidence="4 5">
    <name type="scientific">Smittium megazygosporum</name>
    <dbReference type="NCBI Taxonomy" id="133381"/>
    <lineage>
        <taxon>Eukaryota</taxon>
        <taxon>Fungi</taxon>
        <taxon>Fungi incertae sedis</taxon>
        <taxon>Zoopagomycota</taxon>
        <taxon>Kickxellomycotina</taxon>
        <taxon>Harpellomycetes</taxon>
        <taxon>Harpellales</taxon>
        <taxon>Legeriomycetaceae</taxon>
        <taxon>Smittium</taxon>
    </lineage>
</organism>
<dbReference type="AlphaFoldDB" id="A0A2T9ZBA7"/>
<dbReference type="Gene3D" id="3.40.50.12780">
    <property type="entry name" value="N-terminal domain of ligase-like"/>
    <property type="match status" value="1"/>
</dbReference>
<evidence type="ECO:0000313" key="4">
    <source>
        <dbReference type="EMBL" id="PVV01886.1"/>
    </source>
</evidence>
<dbReference type="InterPro" id="IPR042099">
    <property type="entry name" value="ANL_N_sf"/>
</dbReference>
<dbReference type="GO" id="GO:0005524">
    <property type="term" value="F:ATP binding"/>
    <property type="evidence" value="ECO:0007669"/>
    <property type="project" value="UniProtKB-KW"/>
</dbReference>
<reference evidence="4 5" key="1">
    <citation type="journal article" date="2018" name="MBio">
        <title>Comparative Genomics Reveals the Core Gene Toolbox for the Fungus-Insect Symbiosis.</title>
        <authorList>
            <person name="Wang Y."/>
            <person name="Stata M."/>
            <person name="Wang W."/>
            <person name="Stajich J.E."/>
            <person name="White M.M."/>
            <person name="Moncalvo J.M."/>
        </authorList>
    </citation>
    <scope>NUCLEOTIDE SEQUENCE [LARGE SCALE GENOMIC DNA]</scope>
    <source>
        <strain evidence="4 5">SC-DP-2</strain>
    </source>
</reference>
<keyword evidence="1" id="KW-0547">Nucleotide-binding</keyword>
<keyword evidence="5" id="KW-1185">Reference proteome</keyword>
<dbReference type="GO" id="GO:0005783">
    <property type="term" value="C:endoplasmic reticulum"/>
    <property type="evidence" value="ECO:0007669"/>
    <property type="project" value="TreeGrafter"/>
</dbReference>
<name>A0A2T9ZBA7_9FUNG</name>
<dbReference type="InterPro" id="IPR020845">
    <property type="entry name" value="AMP-binding_CS"/>
</dbReference>
<dbReference type="PROSITE" id="PS00455">
    <property type="entry name" value="AMP_BINDING"/>
    <property type="match status" value="1"/>
</dbReference>
<proteinExistence type="predicted"/>
<protein>
    <recommendedName>
        <fullName evidence="3">AMP-dependent synthetase/ligase domain-containing protein</fullName>
    </recommendedName>
</protein>
<sequence length="673" mass="75705">MYFKDPLPYIIPNSEEEGYTPALQSPKKEYIGHRPYDPVNKVFLPFVFQTYAQVSERITNFGAGLVNLRLEVSESDEEREFINNRKWPVAIYSVNRPEWNIADRSLATQSLYSVGLYDSLGKDAMEYILNHSEASVIVCSIDKISKVLLNIYKLPKLKFIISMDLLSEGSTDNKFPKGTFVSPSQLGTKSANVLKNWAKHLNIPLYDFHQVEEIGKNHPIPHHPPKPDDIYTLVYTSGTTGNPKSVVSSHKNYTAAAIAKVIDKITLPHPVILSFLPLQHAYGRTMENYATLAQGTIGYFCGDITKIIEDCQALNPTFFPGVPRLLSRFYDILSSATIHSGGIYGKICKFAVNSKVKHLHTTNSYTHPFWDKVIFYKTRYLLGNRLVAMNTGTAPLSSSVMDFLRVSLCSIISEGYAMTETSSSGVGQTTYDFSNGNVGIPHPGVELRLRSVPEMNYLVTDIPRARGEVLMRGANIFDRYLKDEKNTAEALIGDGWVASGDIGQLNENGTLSIVDRKKTLFKTSQGVYISPEKVEAYLTRHRLIMQAFVHGFSSENCIVAIIVPDPVHFIPWATNIIKSKNRQRLEMETKNSTSLKEITKDKLVISKFLEEIRKFSIDSGLSGLETVRAINLESTPFDIENNKLLTPTLKIKRFDAIKYYTDTIKRLYSSIID</sequence>
<dbReference type="STRING" id="133381.A0A2T9ZBA7"/>
<dbReference type="InterPro" id="IPR000873">
    <property type="entry name" value="AMP-dep_synth/lig_dom"/>
</dbReference>
<gene>
    <name evidence="4" type="ORF">BB560_003680</name>
</gene>
<dbReference type="PANTHER" id="PTHR43272">
    <property type="entry name" value="LONG-CHAIN-FATTY-ACID--COA LIGASE"/>
    <property type="match status" value="1"/>
</dbReference>
<evidence type="ECO:0000259" key="3">
    <source>
        <dbReference type="Pfam" id="PF00501"/>
    </source>
</evidence>
<dbReference type="Proteomes" id="UP000245609">
    <property type="component" value="Unassembled WGS sequence"/>
</dbReference>